<gene>
    <name evidence="1" type="ORF">HPB47_006279</name>
</gene>
<protein>
    <submittedName>
        <fullName evidence="1">Uncharacterized protein</fullName>
    </submittedName>
</protein>
<accession>A0AC60PAM2</accession>
<dbReference type="EMBL" id="JABSTQ010010937">
    <property type="protein sequence ID" value="KAG0416594.1"/>
    <property type="molecule type" value="Genomic_DNA"/>
</dbReference>
<dbReference type="Proteomes" id="UP000805193">
    <property type="component" value="Unassembled WGS sequence"/>
</dbReference>
<evidence type="ECO:0000313" key="2">
    <source>
        <dbReference type="Proteomes" id="UP000805193"/>
    </source>
</evidence>
<proteinExistence type="predicted"/>
<keyword evidence="2" id="KW-1185">Reference proteome</keyword>
<organism evidence="1 2">
    <name type="scientific">Ixodes persulcatus</name>
    <name type="common">Taiga tick</name>
    <dbReference type="NCBI Taxonomy" id="34615"/>
    <lineage>
        <taxon>Eukaryota</taxon>
        <taxon>Metazoa</taxon>
        <taxon>Ecdysozoa</taxon>
        <taxon>Arthropoda</taxon>
        <taxon>Chelicerata</taxon>
        <taxon>Arachnida</taxon>
        <taxon>Acari</taxon>
        <taxon>Parasitiformes</taxon>
        <taxon>Ixodida</taxon>
        <taxon>Ixodoidea</taxon>
        <taxon>Ixodidae</taxon>
        <taxon>Ixodinae</taxon>
        <taxon>Ixodes</taxon>
    </lineage>
</organism>
<sequence>MLACRRTRVSSIWPVRRSAVVLALNTSPCRRNVASLSHLSARPEKGERSLPSSPYILNAGVDSLRALLLDALEGISFLTDQVAALRDENAQLRREHKHDAQQQATMLHNIQAELKSFRQEPRQGGKQPPSSYSAATSLQDPVDMMRDERGNTRPVTKATCASGAAVPAAIGGARSVASLLDSRMHSRHQDKLNLDGGGFRETRPKLPRMRRPLLKGSASASGIPVAPPPSQPRRQRDVFVTRLGPNCDAASLQAHIEQSGTLSSRERNQELVECIKRDCNGLKRPTIIMGDFNAHLEEFDGRTDHNGKLMLDMADHLNMVIANSESKCTGKTTWTARETSSTIDYCLMSPELYERLKYMEIDEEGNKSLGSDHNRLLIAFGAKPAEVKRGSTGRHSITQKEDQTTAEKLEAEAENKEIEAWNDIMHWWTHHLGKV</sequence>
<evidence type="ECO:0000313" key="1">
    <source>
        <dbReference type="EMBL" id="KAG0416594.1"/>
    </source>
</evidence>
<reference evidence="1 2" key="1">
    <citation type="journal article" date="2020" name="Cell">
        <title>Large-Scale Comparative Analyses of Tick Genomes Elucidate Their Genetic Diversity and Vector Capacities.</title>
        <authorList>
            <consortium name="Tick Genome and Microbiome Consortium (TIGMIC)"/>
            <person name="Jia N."/>
            <person name="Wang J."/>
            <person name="Shi W."/>
            <person name="Du L."/>
            <person name="Sun Y."/>
            <person name="Zhan W."/>
            <person name="Jiang J.F."/>
            <person name="Wang Q."/>
            <person name="Zhang B."/>
            <person name="Ji P."/>
            <person name="Bell-Sakyi L."/>
            <person name="Cui X.M."/>
            <person name="Yuan T.T."/>
            <person name="Jiang B.G."/>
            <person name="Yang W.F."/>
            <person name="Lam T.T."/>
            <person name="Chang Q.C."/>
            <person name="Ding S.J."/>
            <person name="Wang X.J."/>
            <person name="Zhu J.G."/>
            <person name="Ruan X.D."/>
            <person name="Zhao L."/>
            <person name="Wei J.T."/>
            <person name="Ye R.Z."/>
            <person name="Que T.C."/>
            <person name="Du C.H."/>
            <person name="Zhou Y.H."/>
            <person name="Cheng J.X."/>
            <person name="Dai P.F."/>
            <person name="Guo W.B."/>
            <person name="Han X.H."/>
            <person name="Huang E.J."/>
            <person name="Li L.F."/>
            <person name="Wei W."/>
            <person name="Gao Y.C."/>
            <person name="Liu J.Z."/>
            <person name="Shao H.Z."/>
            <person name="Wang X."/>
            <person name="Wang C.C."/>
            <person name="Yang T.C."/>
            <person name="Huo Q.B."/>
            <person name="Li W."/>
            <person name="Chen H.Y."/>
            <person name="Chen S.E."/>
            <person name="Zhou L.G."/>
            <person name="Ni X.B."/>
            <person name="Tian J.H."/>
            <person name="Sheng Y."/>
            <person name="Liu T."/>
            <person name="Pan Y.S."/>
            <person name="Xia L.Y."/>
            <person name="Li J."/>
            <person name="Zhao F."/>
            <person name="Cao W.C."/>
        </authorList>
    </citation>
    <scope>NUCLEOTIDE SEQUENCE [LARGE SCALE GENOMIC DNA]</scope>
    <source>
        <strain evidence="1">Iper-2018</strain>
    </source>
</reference>
<name>A0AC60PAM2_IXOPE</name>
<comment type="caution">
    <text evidence="1">The sequence shown here is derived from an EMBL/GenBank/DDBJ whole genome shotgun (WGS) entry which is preliminary data.</text>
</comment>